<proteinExistence type="predicted"/>
<gene>
    <name evidence="2" type="primary">LOC117643302</name>
</gene>
<reference evidence="2" key="1">
    <citation type="submission" date="2025-08" db="UniProtKB">
        <authorList>
            <consortium name="RefSeq"/>
        </authorList>
    </citation>
    <scope>IDENTIFICATION</scope>
    <source>
        <tissue evidence="2">Total insect</tissue>
    </source>
</reference>
<accession>A0A6P8YV83</accession>
<protein>
    <submittedName>
        <fullName evidence="2">Uncharacterized protein LOC117643302 isoform X2</fullName>
    </submittedName>
</protein>
<dbReference type="GeneID" id="117643302"/>
<dbReference type="OrthoDB" id="6077919at2759"/>
<sequence>MAVVPAFERIVSEATRPLLRHFRYPDTLRPHSANSIVINSQHRLACDCLRPRPDVPAEFCTCVITAASDADTAPPSTSQGPSRQRNVTHCPLAELIYPSTQRRLGPSELIKSQGTHFGRIDSDISFPVKCPPSAPFAVKCASRLQR</sequence>
<dbReference type="Proteomes" id="UP000515158">
    <property type="component" value="Unplaced"/>
</dbReference>
<name>A0A6P8YV83_THRPL</name>
<evidence type="ECO:0000313" key="1">
    <source>
        <dbReference type="Proteomes" id="UP000515158"/>
    </source>
</evidence>
<dbReference type="AlphaFoldDB" id="A0A6P8YV83"/>
<organism evidence="2">
    <name type="scientific">Thrips palmi</name>
    <name type="common">Melon thrips</name>
    <dbReference type="NCBI Taxonomy" id="161013"/>
    <lineage>
        <taxon>Eukaryota</taxon>
        <taxon>Metazoa</taxon>
        <taxon>Ecdysozoa</taxon>
        <taxon>Arthropoda</taxon>
        <taxon>Hexapoda</taxon>
        <taxon>Insecta</taxon>
        <taxon>Pterygota</taxon>
        <taxon>Neoptera</taxon>
        <taxon>Paraneoptera</taxon>
        <taxon>Thysanoptera</taxon>
        <taxon>Terebrantia</taxon>
        <taxon>Thripoidea</taxon>
        <taxon>Thripidae</taxon>
        <taxon>Thrips</taxon>
    </lineage>
</organism>
<evidence type="ECO:0000313" key="2">
    <source>
        <dbReference type="RefSeq" id="XP_034238027.1"/>
    </source>
</evidence>
<dbReference type="RefSeq" id="XP_034238027.1">
    <property type="nucleotide sequence ID" value="XM_034382136.1"/>
</dbReference>
<keyword evidence="1" id="KW-1185">Reference proteome</keyword>